<protein>
    <submittedName>
        <fullName evidence="1">Uncharacterized protein</fullName>
    </submittedName>
</protein>
<name>A0ABU0I1A8_9HYPH</name>
<dbReference type="Proteomes" id="UP001231124">
    <property type="component" value="Unassembled WGS sequence"/>
</dbReference>
<proteinExistence type="predicted"/>
<accession>A0ABU0I1A8</accession>
<organism evidence="1 2">
    <name type="scientific">Methylobacterium aerolatum</name>
    <dbReference type="NCBI Taxonomy" id="418708"/>
    <lineage>
        <taxon>Bacteria</taxon>
        <taxon>Pseudomonadati</taxon>
        <taxon>Pseudomonadota</taxon>
        <taxon>Alphaproteobacteria</taxon>
        <taxon>Hyphomicrobiales</taxon>
        <taxon>Methylobacteriaceae</taxon>
        <taxon>Methylobacterium</taxon>
    </lineage>
</organism>
<evidence type="ECO:0000313" key="2">
    <source>
        <dbReference type="Proteomes" id="UP001231124"/>
    </source>
</evidence>
<evidence type="ECO:0000313" key="1">
    <source>
        <dbReference type="EMBL" id="MDQ0448387.1"/>
    </source>
</evidence>
<keyword evidence="2" id="KW-1185">Reference proteome</keyword>
<sequence>MTSEIKTTEPLSFCAALVRLDELAQDMRLGNLDERLARLAEDVAEAHRLKHILLDRAAEVREAIASLRGTARPPRPA</sequence>
<gene>
    <name evidence="1" type="ORF">QO012_002896</name>
</gene>
<reference evidence="1 2" key="1">
    <citation type="submission" date="2023-07" db="EMBL/GenBank/DDBJ databases">
        <title>Genomic Encyclopedia of Type Strains, Phase IV (KMG-IV): sequencing the most valuable type-strain genomes for metagenomic binning, comparative biology and taxonomic classification.</title>
        <authorList>
            <person name="Goeker M."/>
        </authorList>
    </citation>
    <scope>NUCLEOTIDE SEQUENCE [LARGE SCALE GENOMIC DNA]</scope>
    <source>
        <strain evidence="1 2">DSM 19013</strain>
    </source>
</reference>
<comment type="caution">
    <text evidence="1">The sequence shown here is derived from an EMBL/GenBank/DDBJ whole genome shotgun (WGS) entry which is preliminary data.</text>
</comment>
<dbReference type="RefSeq" id="WP_238202346.1">
    <property type="nucleotide sequence ID" value="NZ_BPQE01000011.1"/>
</dbReference>
<dbReference type="EMBL" id="JAUSVP010000008">
    <property type="protein sequence ID" value="MDQ0448387.1"/>
    <property type="molecule type" value="Genomic_DNA"/>
</dbReference>